<protein>
    <submittedName>
        <fullName evidence="3">Uncharacterized protein</fullName>
    </submittedName>
</protein>
<gene>
    <name evidence="3" type="ORF">CGOC_LOCUS12842</name>
</gene>
<dbReference type="Proteomes" id="UP000271889">
    <property type="component" value="Unassembled WGS sequence"/>
</dbReference>
<keyword evidence="2" id="KW-0812">Transmembrane</keyword>
<sequence>MPDRGRERERKRRRRYSDEEDDDNGFTGWKLGLVVGVIVVCFAMLYPTVIHPMLMGFMGKLVGFMQALRWL</sequence>
<feature type="transmembrane region" description="Helical" evidence="2">
    <location>
        <begin position="31"/>
        <end position="50"/>
    </location>
</feature>
<dbReference type="AlphaFoldDB" id="A0A3P7N5W4"/>
<reference evidence="3 4" key="1">
    <citation type="submission" date="2018-11" db="EMBL/GenBank/DDBJ databases">
        <authorList>
            <consortium name="Pathogen Informatics"/>
        </authorList>
    </citation>
    <scope>NUCLEOTIDE SEQUENCE [LARGE SCALE GENOMIC DNA]</scope>
</reference>
<evidence type="ECO:0000256" key="2">
    <source>
        <dbReference type="SAM" id="Phobius"/>
    </source>
</evidence>
<name>A0A3P7N5W4_CYLGO</name>
<feature type="region of interest" description="Disordered" evidence="1">
    <location>
        <begin position="1"/>
        <end position="26"/>
    </location>
</feature>
<evidence type="ECO:0000256" key="1">
    <source>
        <dbReference type="SAM" id="MobiDB-lite"/>
    </source>
</evidence>
<keyword evidence="2" id="KW-0472">Membrane</keyword>
<evidence type="ECO:0000313" key="4">
    <source>
        <dbReference type="Proteomes" id="UP000271889"/>
    </source>
</evidence>
<keyword evidence="4" id="KW-1185">Reference proteome</keyword>
<organism evidence="3 4">
    <name type="scientific">Cylicostephanus goldi</name>
    <name type="common">Nematode worm</name>
    <dbReference type="NCBI Taxonomy" id="71465"/>
    <lineage>
        <taxon>Eukaryota</taxon>
        <taxon>Metazoa</taxon>
        <taxon>Ecdysozoa</taxon>
        <taxon>Nematoda</taxon>
        <taxon>Chromadorea</taxon>
        <taxon>Rhabditida</taxon>
        <taxon>Rhabditina</taxon>
        <taxon>Rhabditomorpha</taxon>
        <taxon>Strongyloidea</taxon>
        <taxon>Strongylidae</taxon>
        <taxon>Cylicostephanus</taxon>
    </lineage>
</organism>
<evidence type="ECO:0000313" key="3">
    <source>
        <dbReference type="EMBL" id="VDN35130.1"/>
    </source>
</evidence>
<dbReference type="OrthoDB" id="10070774at2759"/>
<dbReference type="EMBL" id="UYRV01126156">
    <property type="protein sequence ID" value="VDN35130.1"/>
    <property type="molecule type" value="Genomic_DNA"/>
</dbReference>
<proteinExistence type="predicted"/>
<keyword evidence="2" id="KW-1133">Transmembrane helix</keyword>
<accession>A0A3P7N5W4</accession>